<protein>
    <submittedName>
        <fullName evidence="1">Uncharacterized protein</fullName>
    </submittedName>
</protein>
<proteinExistence type="predicted"/>
<evidence type="ECO:0000313" key="2">
    <source>
        <dbReference type="Proteomes" id="UP000474567"/>
    </source>
</evidence>
<evidence type="ECO:0000313" key="1">
    <source>
        <dbReference type="EMBL" id="CAA9202462.1"/>
    </source>
</evidence>
<dbReference type="EMBL" id="CADCST010000136">
    <property type="protein sequence ID" value="CAA9202462.1"/>
    <property type="molecule type" value="Genomic_DNA"/>
</dbReference>
<organism evidence="1 2">
    <name type="scientific">Flavobacterium collinsii</name>
    <dbReference type="NCBI Taxonomy" id="1114861"/>
    <lineage>
        <taxon>Bacteria</taxon>
        <taxon>Pseudomonadati</taxon>
        <taxon>Bacteroidota</taxon>
        <taxon>Flavobacteriia</taxon>
        <taxon>Flavobacteriales</taxon>
        <taxon>Flavobacteriaceae</taxon>
        <taxon>Flavobacterium</taxon>
    </lineage>
</organism>
<reference evidence="1 2" key="1">
    <citation type="submission" date="2020-02" db="EMBL/GenBank/DDBJ databases">
        <authorList>
            <person name="Criscuolo A."/>
        </authorList>
    </citation>
    <scope>NUCLEOTIDE SEQUENCE [LARGE SCALE GENOMIC DNA]</scope>
    <source>
        <strain evidence="1">CECT7796</strain>
    </source>
</reference>
<accession>A0ABN7EQ61</accession>
<gene>
    <name evidence="1" type="ORF">FLACOL7796_04290</name>
</gene>
<keyword evidence="2" id="KW-1185">Reference proteome</keyword>
<comment type="caution">
    <text evidence="1">The sequence shown here is derived from an EMBL/GenBank/DDBJ whole genome shotgun (WGS) entry which is preliminary data.</text>
</comment>
<sequence length="76" mass="8550">MYWHKTLKKSYFLEDLAELVIPLSGVLEGSILIQRTNQALVLEALIVLDSQGFIILDAATDKCFITIKRLININSS</sequence>
<name>A0ABN7EQ61_9FLAO</name>
<dbReference type="Proteomes" id="UP000474567">
    <property type="component" value="Unassembled WGS sequence"/>
</dbReference>